<dbReference type="Gene3D" id="1.10.287.950">
    <property type="entry name" value="Methyl-accepting chemotaxis protein"/>
    <property type="match status" value="1"/>
</dbReference>
<evidence type="ECO:0000259" key="5">
    <source>
        <dbReference type="PROSITE" id="PS50111"/>
    </source>
</evidence>
<reference evidence="6 7" key="1">
    <citation type="submission" date="2016-11" db="EMBL/GenBank/DDBJ databases">
        <authorList>
            <person name="Jaros S."/>
            <person name="Januszkiewicz K."/>
            <person name="Wedrychowicz H."/>
        </authorList>
    </citation>
    <scope>NUCLEOTIDE SEQUENCE [LARGE SCALE GENOMIC DNA]</scope>
    <source>
        <strain evidence="6 7">DSM 18899</strain>
    </source>
</reference>
<dbReference type="GO" id="GO:0006935">
    <property type="term" value="P:chemotaxis"/>
    <property type="evidence" value="ECO:0007669"/>
    <property type="project" value="UniProtKB-KW"/>
</dbReference>
<dbReference type="GO" id="GO:0004888">
    <property type="term" value="F:transmembrane signaling receptor activity"/>
    <property type="evidence" value="ECO:0007669"/>
    <property type="project" value="InterPro"/>
</dbReference>
<dbReference type="GO" id="GO:0005886">
    <property type="term" value="C:plasma membrane"/>
    <property type="evidence" value="ECO:0007669"/>
    <property type="project" value="TreeGrafter"/>
</dbReference>
<keyword evidence="4" id="KW-0472">Membrane</keyword>
<comment type="similarity">
    <text evidence="2">Belongs to the methyl-accepting chemotaxis (MCP) protein family.</text>
</comment>
<evidence type="ECO:0000313" key="6">
    <source>
        <dbReference type="EMBL" id="SFZ73776.1"/>
    </source>
</evidence>
<proteinExistence type="inferred from homology"/>
<dbReference type="InterPro" id="IPR004090">
    <property type="entry name" value="Chemotax_Me-accpt_rcpt"/>
</dbReference>
<protein>
    <submittedName>
        <fullName evidence="6">Methyl-accepting chemotaxis protein</fullName>
    </submittedName>
</protein>
<dbReference type="PANTHER" id="PTHR43531:SF11">
    <property type="entry name" value="METHYL-ACCEPTING CHEMOTAXIS PROTEIN 3"/>
    <property type="match status" value="1"/>
</dbReference>
<dbReference type="SMART" id="SM00283">
    <property type="entry name" value="MA"/>
    <property type="match status" value="1"/>
</dbReference>
<keyword evidence="4" id="KW-1133">Transmembrane helix</keyword>
<name>A0A1K2HAG9_9NEIS</name>
<dbReference type="Pfam" id="PF00015">
    <property type="entry name" value="MCPsignal"/>
    <property type="match status" value="1"/>
</dbReference>
<evidence type="ECO:0000256" key="2">
    <source>
        <dbReference type="ARBA" id="ARBA00029447"/>
    </source>
</evidence>
<dbReference type="InterPro" id="IPR004089">
    <property type="entry name" value="MCPsignal_dom"/>
</dbReference>
<organism evidence="6 7">
    <name type="scientific">Chitinimonas taiwanensis DSM 18899</name>
    <dbReference type="NCBI Taxonomy" id="1121279"/>
    <lineage>
        <taxon>Bacteria</taxon>
        <taxon>Pseudomonadati</taxon>
        <taxon>Pseudomonadota</taxon>
        <taxon>Betaproteobacteria</taxon>
        <taxon>Neisseriales</taxon>
        <taxon>Chitinibacteraceae</taxon>
        <taxon>Chitinimonas</taxon>
    </lineage>
</organism>
<evidence type="ECO:0000313" key="7">
    <source>
        <dbReference type="Proteomes" id="UP000186513"/>
    </source>
</evidence>
<dbReference type="EMBL" id="FPKR01000003">
    <property type="protein sequence ID" value="SFZ73776.1"/>
    <property type="molecule type" value="Genomic_DNA"/>
</dbReference>
<sequence>MRALPLPSLRQSILLLFVILLIGQGLLFALAWQQASQLIIGGPIDTRIAQSKDLVADILPPPAYLLDIHLLAKEQLAQPSAARLGELERHSALFRARLAYWQRSTLPAALLQPLRERAGPVALDYLQLLEGELLPAIQRDDPQQAQAVMDRMNSLFTRHSQAIAEQVDLARQDEARQRQQAADTLRQSRQRLLLLAGLGLLTLALAGYLLWRRLQQQLGGEPQQAKLAMQRIAQGDLLLPVSYRADAQQSLLAALDQMREQLLRVISEVHSGSQALESHAAEIAASTEQLRQQSETLSQRITYSHQSLAQIRFGIDHTRDSANSSAQLSRTAQQRTRHGIELVLTASGEMQRISTLLSLVEDIAYQTNMLALNAAIEAARAGSYGRGFAVVANEVRKLAQRSQSAANEVSALTARIQALAADSAEEFTALDGSMHMAAERAAEVAQASELQAAGVQAMDSAVQEFARVAQADSAAAEELASTAEEMSALAENLRQQVRYFRLPAG</sequence>
<dbReference type="InterPro" id="IPR051310">
    <property type="entry name" value="MCP_chemotaxis"/>
</dbReference>
<dbReference type="STRING" id="1121279.SAMN02745887_00978"/>
<accession>A0A1K2HAG9</accession>
<feature type="transmembrane region" description="Helical" evidence="4">
    <location>
        <begin position="192"/>
        <end position="211"/>
    </location>
</feature>
<dbReference type="GO" id="GO:0007165">
    <property type="term" value="P:signal transduction"/>
    <property type="evidence" value="ECO:0007669"/>
    <property type="project" value="UniProtKB-KW"/>
</dbReference>
<keyword evidence="4" id="KW-0812">Transmembrane</keyword>
<keyword evidence="3" id="KW-0807">Transducer</keyword>
<evidence type="ECO:0000256" key="1">
    <source>
        <dbReference type="ARBA" id="ARBA00022500"/>
    </source>
</evidence>
<dbReference type="SUPFAM" id="SSF58104">
    <property type="entry name" value="Methyl-accepting chemotaxis protein (MCP) signaling domain"/>
    <property type="match status" value="1"/>
</dbReference>
<gene>
    <name evidence="6" type="ORF">SAMN02745887_00978</name>
</gene>
<feature type="domain" description="Methyl-accepting transducer" evidence="5">
    <location>
        <begin position="272"/>
        <end position="487"/>
    </location>
</feature>
<dbReference type="PROSITE" id="PS50111">
    <property type="entry name" value="CHEMOTAXIS_TRANSDUC_2"/>
    <property type="match status" value="1"/>
</dbReference>
<dbReference type="OrthoDB" id="8957422at2"/>
<evidence type="ECO:0000256" key="4">
    <source>
        <dbReference type="SAM" id="Phobius"/>
    </source>
</evidence>
<dbReference type="PRINTS" id="PR00260">
    <property type="entry name" value="CHEMTRNSDUCR"/>
</dbReference>
<dbReference type="RefSeq" id="WP_072427507.1">
    <property type="nucleotide sequence ID" value="NZ_FPKR01000003.1"/>
</dbReference>
<dbReference type="PANTHER" id="PTHR43531">
    <property type="entry name" value="PROTEIN ICFG"/>
    <property type="match status" value="1"/>
</dbReference>
<evidence type="ECO:0000256" key="3">
    <source>
        <dbReference type="PROSITE-ProRule" id="PRU00284"/>
    </source>
</evidence>
<dbReference type="AlphaFoldDB" id="A0A1K2HAG9"/>
<keyword evidence="1" id="KW-0145">Chemotaxis</keyword>
<keyword evidence="7" id="KW-1185">Reference proteome</keyword>
<dbReference type="Proteomes" id="UP000186513">
    <property type="component" value="Unassembled WGS sequence"/>
</dbReference>
<feature type="transmembrane region" description="Helical" evidence="4">
    <location>
        <begin position="12"/>
        <end position="32"/>
    </location>
</feature>